<dbReference type="PANTHER" id="PTHR42699:SF1">
    <property type="entry name" value="CYSTATHIONINE GAMMA-SYNTHASE-RELATED"/>
    <property type="match status" value="1"/>
</dbReference>
<gene>
    <name evidence="4" type="ORF">PG994_002793</name>
</gene>
<protein>
    <submittedName>
        <fullName evidence="4">Cys/Met metabolism- pyridoxal phosphate-dependent enzyme</fullName>
    </submittedName>
</protein>
<feature type="compositionally biased region" description="Low complexity" evidence="3">
    <location>
        <begin position="26"/>
        <end position="59"/>
    </location>
</feature>
<dbReference type="EMBL" id="JAQQWL010000003">
    <property type="protein sequence ID" value="KAK8078986.1"/>
    <property type="molecule type" value="Genomic_DNA"/>
</dbReference>
<dbReference type="InterPro" id="IPR051750">
    <property type="entry name" value="Trans-sulfuration_enzymes"/>
</dbReference>
<dbReference type="InterPro" id="IPR000277">
    <property type="entry name" value="Cys/Met-Metab_PyrdxlP-dep_enz"/>
</dbReference>
<dbReference type="GeneID" id="92087265"/>
<dbReference type="Pfam" id="PF01053">
    <property type="entry name" value="Cys_Met_Meta_PP"/>
    <property type="match status" value="1"/>
</dbReference>
<feature type="compositionally biased region" description="Polar residues" evidence="3">
    <location>
        <begin position="1"/>
        <end position="14"/>
    </location>
</feature>
<dbReference type="RefSeq" id="XP_066720057.1">
    <property type="nucleotide sequence ID" value="XM_066854202.1"/>
</dbReference>
<feature type="region of interest" description="Disordered" evidence="3">
    <location>
        <begin position="1"/>
        <end position="60"/>
    </location>
</feature>
<evidence type="ECO:0000313" key="5">
    <source>
        <dbReference type="Proteomes" id="UP001480595"/>
    </source>
</evidence>
<evidence type="ECO:0000313" key="4">
    <source>
        <dbReference type="EMBL" id="KAK8078986.1"/>
    </source>
</evidence>
<evidence type="ECO:0000256" key="2">
    <source>
        <dbReference type="ARBA" id="ARBA00022898"/>
    </source>
</evidence>
<accession>A0ABR1W667</accession>
<dbReference type="InterPro" id="IPR015421">
    <property type="entry name" value="PyrdxlP-dep_Trfase_major"/>
</dbReference>
<evidence type="ECO:0000256" key="1">
    <source>
        <dbReference type="ARBA" id="ARBA00001933"/>
    </source>
</evidence>
<organism evidence="4 5">
    <name type="scientific">Apiospora phragmitis</name>
    <dbReference type="NCBI Taxonomy" id="2905665"/>
    <lineage>
        <taxon>Eukaryota</taxon>
        <taxon>Fungi</taxon>
        <taxon>Dikarya</taxon>
        <taxon>Ascomycota</taxon>
        <taxon>Pezizomycotina</taxon>
        <taxon>Sordariomycetes</taxon>
        <taxon>Xylariomycetidae</taxon>
        <taxon>Amphisphaeriales</taxon>
        <taxon>Apiosporaceae</taxon>
        <taxon>Apiospora</taxon>
    </lineage>
</organism>
<name>A0ABR1W667_9PEZI</name>
<dbReference type="PANTHER" id="PTHR42699">
    <property type="match status" value="1"/>
</dbReference>
<dbReference type="Gene3D" id="3.40.640.10">
    <property type="entry name" value="Type I PLP-dependent aspartate aminotransferase-like (Major domain)"/>
    <property type="match status" value="1"/>
</dbReference>
<proteinExistence type="predicted"/>
<dbReference type="SUPFAM" id="SSF53383">
    <property type="entry name" value="PLP-dependent transferases"/>
    <property type="match status" value="1"/>
</dbReference>
<comment type="caution">
    <text evidence="4">The sequence shown here is derived from an EMBL/GenBank/DDBJ whole genome shotgun (WGS) entry which is preliminary data.</text>
</comment>
<reference evidence="4 5" key="1">
    <citation type="submission" date="2023-01" db="EMBL/GenBank/DDBJ databases">
        <title>Analysis of 21 Apiospora genomes using comparative genomics revels a genus with tremendous synthesis potential of carbohydrate active enzymes and secondary metabolites.</title>
        <authorList>
            <person name="Sorensen T."/>
        </authorList>
    </citation>
    <scope>NUCLEOTIDE SEQUENCE [LARGE SCALE GENOMIC DNA]</scope>
    <source>
        <strain evidence="4 5">CBS 135458</strain>
    </source>
</reference>
<sequence>MPASNRLQLEQGPTATKPGERHARGASRTTTTAPPSPRSGPATGSGSGRTATSRSTASARIEHGGGCVCDGFRDALIMNLLWKWIKVDAVILQVELEAAQELVAGLMKRWHLSFMTVEEVVKVLKQWDRAAMQSQMAEMEADFRSYQIRCNPDTTARINKPQHPFTRHKQNKSSLPANNSQLVSMESALPNELLLHILEVALPYDFESLVLTSKHMYAISRPLLARHKELRRKYRRFRFGEPSADLQVTTTMLELLLNIAVDPVIARYIVHLDLGDRECIDIRSDDDEFVSCLQRPGEKASLLELIKKSSHLSVFGLAPDVWFDCITADAYDFDFDGTAVDCAVAFLLSLLPNLESLALSEEWGEQNVTCRNPTMPGADDVVPNLLHLHVTRANDVGKVAADQDCPLRKPRKLRPTRDVDSQFGTDLEAIAPFLALNSIREVRFDKVVLESAVYVKDETNLVGNDDEDKHDGEDEIVTIRPKNKKLFLANLADAVGQHLEYLALAARILGDHAKLLLPEDDDLEDLHGFQALTHLELDTKLFIDSSADLSYHPDDNPPISIADIVGNVPSLVDVAPPTLREFVLHVLGTAEGRAVMESLFRDFSKRRDELPDLDSAVVIVYGQREWGGEFADWTEQYEIASFFFYPGEYHDFARRFWRISGSGISSRLAEDVLKETKTQTPKHKLHNAYDRKVSGWSCHRVIQRRIINLLQRGVTRPPEPLEDRPPLGMVVHLYPTGMAAIYSLTRILRSWSGTKAVVFGFPYDSTLRVQEPFAKDLLFYGHGTADELDQLEAYLQEEKEVHNRTIQYVWFECPSNLLVRTPDLDRIRGLADTYGFLVIVDDTVGTAVNVNVLDVADIVVMSLSKSFNGRADAMGGSIVLSRL</sequence>
<keyword evidence="5" id="KW-1185">Reference proteome</keyword>
<evidence type="ECO:0000256" key="3">
    <source>
        <dbReference type="SAM" id="MobiDB-lite"/>
    </source>
</evidence>
<comment type="cofactor">
    <cofactor evidence="1">
        <name>pyridoxal 5'-phosphate</name>
        <dbReference type="ChEBI" id="CHEBI:597326"/>
    </cofactor>
</comment>
<dbReference type="Proteomes" id="UP001480595">
    <property type="component" value="Unassembled WGS sequence"/>
</dbReference>
<keyword evidence="2" id="KW-0663">Pyridoxal phosphate</keyword>
<dbReference type="InterPro" id="IPR015424">
    <property type="entry name" value="PyrdxlP-dep_Trfase"/>
</dbReference>